<evidence type="ECO:0000313" key="3">
    <source>
        <dbReference type="Proteomes" id="UP001066276"/>
    </source>
</evidence>
<sequence length="180" mass="19687">MRKPISTSHWLHVVTSKSMLTETKVCTLPRSFPSVKPRSGAGSVLVRWAVLSEDCVPVAFSSSCLLKFQCLVAPQHRVVMSCEEPLVPAEMEPGGKAVGIGGDSEASSTLLDFSDREDGDSGEPQKMSEFIGSRRSKGQQPAYQPCASESELEEARPTSDIPEEQNNQRVNANNWFVFVN</sequence>
<gene>
    <name evidence="2" type="ORF">NDU88_010726</name>
</gene>
<evidence type="ECO:0000256" key="1">
    <source>
        <dbReference type="SAM" id="MobiDB-lite"/>
    </source>
</evidence>
<evidence type="ECO:0000313" key="2">
    <source>
        <dbReference type="EMBL" id="KAJ1144427.1"/>
    </source>
</evidence>
<accession>A0AAV7QY60</accession>
<keyword evidence="3" id="KW-1185">Reference proteome</keyword>
<proteinExistence type="predicted"/>
<feature type="region of interest" description="Disordered" evidence="1">
    <location>
        <begin position="93"/>
        <end position="172"/>
    </location>
</feature>
<dbReference type="Proteomes" id="UP001066276">
    <property type="component" value="Chromosome 6"/>
</dbReference>
<dbReference type="EMBL" id="JANPWB010000010">
    <property type="protein sequence ID" value="KAJ1144427.1"/>
    <property type="molecule type" value="Genomic_DNA"/>
</dbReference>
<name>A0AAV7QY60_PLEWA</name>
<organism evidence="2 3">
    <name type="scientific">Pleurodeles waltl</name>
    <name type="common">Iberian ribbed newt</name>
    <dbReference type="NCBI Taxonomy" id="8319"/>
    <lineage>
        <taxon>Eukaryota</taxon>
        <taxon>Metazoa</taxon>
        <taxon>Chordata</taxon>
        <taxon>Craniata</taxon>
        <taxon>Vertebrata</taxon>
        <taxon>Euteleostomi</taxon>
        <taxon>Amphibia</taxon>
        <taxon>Batrachia</taxon>
        <taxon>Caudata</taxon>
        <taxon>Salamandroidea</taxon>
        <taxon>Salamandridae</taxon>
        <taxon>Pleurodelinae</taxon>
        <taxon>Pleurodeles</taxon>
    </lineage>
</organism>
<protein>
    <submittedName>
        <fullName evidence="2">Uncharacterized protein</fullName>
    </submittedName>
</protein>
<reference evidence="2" key="1">
    <citation type="journal article" date="2022" name="bioRxiv">
        <title>Sequencing and chromosome-scale assembly of the giantPleurodeles waltlgenome.</title>
        <authorList>
            <person name="Brown T."/>
            <person name="Elewa A."/>
            <person name="Iarovenko S."/>
            <person name="Subramanian E."/>
            <person name="Araus A.J."/>
            <person name="Petzold A."/>
            <person name="Susuki M."/>
            <person name="Suzuki K.-i.T."/>
            <person name="Hayashi T."/>
            <person name="Toyoda A."/>
            <person name="Oliveira C."/>
            <person name="Osipova E."/>
            <person name="Leigh N.D."/>
            <person name="Simon A."/>
            <person name="Yun M.H."/>
        </authorList>
    </citation>
    <scope>NUCLEOTIDE SEQUENCE</scope>
    <source>
        <strain evidence="2">20211129_DDA</strain>
        <tissue evidence="2">Liver</tissue>
    </source>
</reference>
<comment type="caution">
    <text evidence="2">The sequence shown here is derived from an EMBL/GenBank/DDBJ whole genome shotgun (WGS) entry which is preliminary data.</text>
</comment>
<dbReference type="AlphaFoldDB" id="A0AAV7QY60"/>